<keyword evidence="1" id="KW-1133">Transmembrane helix</keyword>
<feature type="signal peptide" evidence="2">
    <location>
        <begin position="1"/>
        <end position="21"/>
    </location>
</feature>
<evidence type="ECO:0000256" key="2">
    <source>
        <dbReference type="SAM" id="SignalP"/>
    </source>
</evidence>
<name>A0A1F4W076_UNCKA</name>
<reference evidence="3 4" key="1">
    <citation type="journal article" date="2016" name="Nat. Commun.">
        <title>Thousands of microbial genomes shed light on interconnected biogeochemical processes in an aquifer system.</title>
        <authorList>
            <person name="Anantharaman K."/>
            <person name="Brown C.T."/>
            <person name="Hug L.A."/>
            <person name="Sharon I."/>
            <person name="Castelle C.J."/>
            <person name="Probst A.J."/>
            <person name="Thomas B.C."/>
            <person name="Singh A."/>
            <person name="Wilkins M.J."/>
            <person name="Karaoz U."/>
            <person name="Brodie E.L."/>
            <person name="Williams K.H."/>
            <person name="Hubbard S.S."/>
            <person name="Banfield J.F."/>
        </authorList>
    </citation>
    <scope>NUCLEOTIDE SEQUENCE [LARGE SCALE GENOMIC DNA]</scope>
</reference>
<sequence>MRNRLLVLIVAGFFLTSKTSASVPLDNYQRFFKEWGLGVGTVSKGLNPDTFNLFVEGDPSIDSSKFNIIICKKRCEGMTLKPILIYKGEGPNEDVYIYQDSRGTGITYFIPEEFLVSGYHREKIHHFLNSLGFTYPSGELSTTDDAEVVDTSFDEKTLYYARVGAYFLVALFFMVFVNMAFLLYRNLHDLKWESVLSKMTLARDKSYKVSLISLKTFLLLVLAYLPMSMYISNKDIGKFSITYFFNYTKDLLDPRNLLRDFSQFNVFRIFLLTYILIVVVSGLLSLLPSLVDLAKFAIESFIGVKRSSGFYKRVLFIYCVLGLFISFRFEFKFVVIYVLSLVLFIFLSGVVSNKPGFNLSGMEKTALGIMALLFLIPFILPDKVKPKEKTKIREESLVSSLSQVVLLPYKKDYSDKTKFRKFDFTIADELFADGYLINRPFLHKPLSSFVNSGSYMIAVFDRASAIQSLFKNKLLRSELTAAQYTGSFYTVNPLFDFTKGYDVGLQFDCRQEDVNAREIVVRYSYIDDSRVNESTLTTLEHTIAVFPGCDASDSVVTYHVPFYPKYISGDFVIFDFLGSSSLKNVSMHSGEQPLELVYLNLPSKPAVLVRNGPPDSPDTVVYSAEVRDGVQFTIPADDNIDISPQINKLLERRLLNNPLTLWSPSPENIFLKNTIR</sequence>
<comment type="caution">
    <text evidence="3">The sequence shown here is derived from an EMBL/GenBank/DDBJ whole genome shotgun (WGS) entry which is preliminary data.</text>
</comment>
<feature type="transmembrane region" description="Helical" evidence="1">
    <location>
        <begin position="364"/>
        <end position="380"/>
    </location>
</feature>
<accession>A0A1F4W076</accession>
<evidence type="ECO:0000256" key="1">
    <source>
        <dbReference type="SAM" id="Phobius"/>
    </source>
</evidence>
<keyword evidence="2" id="KW-0732">Signal</keyword>
<feature type="transmembrane region" description="Helical" evidence="1">
    <location>
        <begin position="310"/>
        <end position="327"/>
    </location>
</feature>
<feature type="transmembrane region" description="Helical" evidence="1">
    <location>
        <begin position="333"/>
        <end position="352"/>
    </location>
</feature>
<dbReference type="Proteomes" id="UP000176614">
    <property type="component" value="Unassembled WGS sequence"/>
</dbReference>
<protein>
    <submittedName>
        <fullName evidence="3">Uncharacterized protein</fullName>
    </submittedName>
</protein>
<feature type="transmembrane region" description="Helical" evidence="1">
    <location>
        <begin position="205"/>
        <end position="225"/>
    </location>
</feature>
<feature type="transmembrane region" description="Helical" evidence="1">
    <location>
        <begin position="163"/>
        <end position="184"/>
    </location>
</feature>
<keyword evidence="1" id="KW-0472">Membrane</keyword>
<dbReference type="AlphaFoldDB" id="A0A1F4W076"/>
<organism evidence="3 4">
    <name type="scientific">candidate division WWE3 bacterium RIFOXYA2_FULL_46_9</name>
    <dbReference type="NCBI Taxonomy" id="1802636"/>
    <lineage>
        <taxon>Bacteria</taxon>
        <taxon>Katanobacteria</taxon>
    </lineage>
</organism>
<evidence type="ECO:0000313" key="3">
    <source>
        <dbReference type="EMBL" id="OGC62829.1"/>
    </source>
</evidence>
<evidence type="ECO:0000313" key="4">
    <source>
        <dbReference type="Proteomes" id="UP000176614"/>
    </source>
</evidence>
<feature type="chain" id="PRO_5009515040" evidence="2">
    <location>
        <begin position="22"/>
        <end position="676"/>
    </location>
</feature>
<gene>
    <name evidence="3" type="ORF">A2264_04140</name>
</gene>
<feature type="transmembrane region" description="Helical" evidence="1">
    <location>
        <begin position="266"/>
        <end position="290"/>
    </location>
</feature>
<keyword evidence="1" id="KW-0812">Transmembrane</keyword>
<dbReference type="EMBL" id="MEVT01000012">
    <property type="protein sequence ID" value="OGC62829.1"/>
    <property type="molecule type" value="Genomic_DNA"/>
</dbReference>
<proteinExistence type="predicted"/>